<proteinExistence type="predicted"/>
<evidence type="ECO:0000313" key="1">
    <source>
        <dbReference type="EMBL" id="AYO14252.1"/>
    </source>
</evidence>
<evidence type="ECO:0000313" key="2">
    <source>
        <dbReference type="Proteomes" id="UP000272136"/>
    </source>
</evidence>
<name>A0ABM6ZF40_9VIBR</name>
<keyword evidence="2" id="KW-1185">Reference proteome</keyword>
<accession>A0ABM6ZF40</accession>
<organism evidence="1 2">
    <name type="scientific">Vibrio owensii</name>
    <dbReference type="NCBI Taxonomy" id="696485"/>
    <lineage>
        <taxon>Bacteria</taxon>
        <taxon>Pseudomonadati</taxon>
        <taxon>Pseudomonadota</taxon>
        <taxon>Gammaproteobacteria</taxon>
        <taxon>Vibrionales</taxon>
        <taxon>Vibrionaceae</taxon>
        <taxon>Vibrio</taxon>
    </lineage>
</organism>
<dbReference type="Proteomes" id="UP000272136">
    <property type="component" value="Chromosome 1"/>
</dbReference>
<sequence>MTAPFFSLYEVLKIKLEHCSSVFVNGFVDNERQSLNHFGCQKTRFLELNSDHSPRKISALFHSIDVRRISKTTNTEFPYAIDFIEI</sequence>
<protein>
    <submittedName>
        <fullName evidence="1">Uncharacterized protein</fullName>
    </submittedName>
</protein>
<gene>
    <name evidence="1" type="ORF">D0812_07495</name>
</gene>
<dbReference type="EMBL" id="CP033137">
    <property type="protein sequence ID" value="AYO14252.1"/>
    <property type="molecule type" value="Genomic_DNA"/>
</dbReference>
<reference evidence="1 2" key="1">
    <citation type="submission" date="2018-10" db="EMBL/GenBank/DDBJ databases">
        <title>Whole Genome of Vibrio owensii strain 170502, isolated from Acute Hepatopancreatic Necrosis Disease (AHPND) shrimp.</title>
        <authorList>
            <person name="Yan M."/>
            <person name="Wang X."/>
            <person name="Wang Y."/>
        </authorList>
    </citation>
    <scope>NUCLEOTIDE SEQUENCE [LARGE SCALE GENOMIC DNA]</scope>
    <source>
        <strain evidence="1 2">1700302</strain>
    </source>
</reference>